<dbReference type="InterPro" id="IPR045860">
    <property type="entry name" value="Snake_toxin-like_sf"/>
</dbReference>
<keyword evidence="13 23" id="KW-0067">ATP-binding</keyword>
<evidence type="ECO:0000256" key="14">
    <source>
        <dbReference type="ARBA" id="ARBA00022842"/>
    </source>
</evidence>
<feature type="domain" description="GS" evidence="27">
    <location>
        <begin position="516"/>
        <end position="545"/>
    </location>
</feature>
<keyword evidence="11 23" id="KW-0547">Nucleotide-binding</keyword>
<keyword evidence="17 28" id="KW-0675">Receptor</keyword>
<accession>A0A2U9BZS8</accession>
<dbReference type="STRING" id="52904.ENSSMAP00000004227"/>
<feature type="domain" description="Protein kinase" evidence="26">
    <location>
        <begin position="546"/>
        <end position="836"/>
    </location>
</feature>
<evidence type="ECO:0000259" key="27">
    <source>
        <dbReference type="PROSITE" id="PS51256"/>
    </source>
</evidence>
<feature type="transmembrane region" description="Helical" evidence="25">
    <location>
        <begin position="466"/>
        <end position="488"/>
    </location>
</feature>
<dbReference type="PROSITE" id="PS50088">
    <property type="entry name" value="ANK_REPEAT"/>
    <property type="match status" value="2"/>
</dbReference>
<dbReference type="GO" id="GO:0007179">
    <property type="term" value="P:transforming growth factor beta receptor signaling pathway"/>
    <property type="evidence" value="ECO:0007669"/>
    <property type="project" value="TreeGrafter"/>
</dbReference>
<dbReference type="PROSITE" id="PS00108">
    <property type="entry name" value="PROTEIN_KINASE_ST"/>
    <property type="match status" value="1"/>
</dbReference>
<evidence type="ECO:0000256" key="13">
    <source>
        <dbReference type="ARBA" id="ARBA00022840"/>
    </source>
</evidence>
<evidence type="ECO:0000256" key="2">
    <source>
        <dbReference type="ARBA" id="ARBA00001946"/>
    </source>
</evidence>
<dbReference type="CDD" id="cd23534">
    <property type="entry name" value="TFP_LU_ECD_ALK1"/>
    <property type="match status" value="1"/>
</dbReference>
<evidence type="ECO:0000256" key="3">
    <source>
        <dbReference type="ARBA" id="ARBA00004479"/>
    </source>
</evidence>
<comment type="cofactor">
    <cofactor evidence="2">
        <name>Mg(2+)</name>
        <dbReference type="ChEBI" id="CHEBI:18420"/>
    </cofactor>
</comment>
<evidence type="ECO:0000256" key="1">
    <source>
        <dbReference type="ARBA" id="ARBA00001936"/>
    </source>
</evidence>
<dbReference type="GO" id="GO:0004675">
    <property type="term" value="F:transmembrane receptor protein serine/threonine kinase activity"/>
    <property type="evidence" value="ECO:0007669"/>
    <property type="project" value="UniProtKB-EC"/>
</dbReference>
<dbReference type="PROSITE" id="PS50011">
    <property type="entry name" value="PROTEIN_KINASE_DOM"/>
    <property type="match status" value="1"/>
</dbReference>
<dbReference type="Gene3D" id="2.10.60.10">
    <property type="entry name" value="CD59"/>
    <property type="match status" value="1"/>
</dbReference>
<comment type="similarity">
    <text evidence="4">Belongs to the protein kinase superfamily. TKL Ser/Thr protein kinase family. TGFB receptor subfamily.</text>
</comment>
<evidence type="ECO:0000256" key="4">
    <source>
        <dbReference type="ARBA" id="ARBA00009605"/>
    </source>
</evidence>
<evidence type="ECO:0000256" key="24">
    <source>
        <dbReference type="SAM" id="MobiDB-lite"/>
    </source>
</evidence>
<keyword evidence="19" id="KW-0464">Manganese</keyword>
<dbReference type="EMBL" id="CP026253">
    <property type="protein sequence ID" value="AWP09678.1"/>
    <property type="molecule type" value="Genomic_DNA"/>
</dbReference>
<evidence type="ECO:0000256" key="16">
    <source>
        <dbReference type="ARBA" id="ARBA00023136"/>
    </source>
</evidence>
<gene>
    <name evidence="28" type="ORF">SMAX5B_014824</name>
</gene>
<dbReference type="Pfam" id="PF08515">
    <property type="entry name" value="TGF_beta_GS"/>
    <property type="match status" value="1"/>
</dbReference>
<sequence>MTGRVRGPMSTANDDPHLGAGPSHDSEILLDDSDSWSVLSDDSVLPEYERDENHTEPAKKLYEACARNDPASLRRILERGVTKEEAMELDINGRTGLTLAVAKGYVDIVTMLHTCPLIDINHQDRDGNTALMIAAQAGFITILNYILNYYSSVDTEVRDPRGFTALIKAGLQGREDCVSALLMHGADANAMDLVQGRGLRDWVLRTGRFETLNRLRRLQAHPIAEQFCESYIPEWPDLKQLVAKATAPKTAGQKLRQCIKDSLTFSFHYDPQDNGVMDHMVRMTTGIHSPLISTGCRPLCPTSPPEIGKRRFAVTELLEKHSSKDLEESTVSHKMGRSALLTVVLAGAFLWIPAIHAVTENDEKLLCTCENEKGTCVNGTCRGDICFYYLGKDYDEKGCFFQKNYLEQCSGSSANFYVFCCKKNLCNAFATPPPQITFSTNVGVPNAYAYTFSNGEPPPEVARPELWITVSVLLVIVTAGVCGLVLFLRSPHARCRPRNAEDHDVTMLKVPNGDDPTYGELFDEFCTSGSGTGLPYLVQRTMARQISLAECVGKGRYGEVWRGTWMGESVAVKIFSSRDEQSWFRETEIYNTVQLRHDNILGFIASDMTSKNSSTQLWLVTHFHELGSLYDFLQYSSLEPESCLRMCLSVACGLVHLHTEIVSSQEKPAMAHRDLKSRNILVKRNGQCCIADLGLAVIHSQSHDYLDVGNNPRVGTKRYMAPEVLDETIRMDVFESYKQTDIWALGLVFWEITRRTNVNGIVEEYRPPFYDLVPSDPSFEEMKKVVCVDQQRPSLHNRLHSHPILSAIVKIMKECWYQSPAARLTALRVRKTLSRLDQDSDFSIEKLKQDV</sequence>
<dbReference type="PROSITE" id="PS51256">
    <property type="entry name" value="GS"/>
    <property type="match status" value="1"/>
</dbReference>
<evidence type="ECO:0000256" key="18">
    <source>
        <dbReference type="ARBA" id="ARBA00023180"/>
    </source>
</evidence>
<evidence type="ECO:0000256" key="22">
    <source>
        <dbReference type="PROSITE-ProRule" id="PRU00023"/>
    </source>
</evidence>
<evidence type="ECO:0000256" key="20">
    <source>
        <dbReference type="ARBA" id="ARBA00047681"/>
    </source>
</evidence>
<name>A0A2U9BZS8_SCOMX</name>
<comment type="subcellular location">
    <subcellularLocation>
        <location evidence="3">Membrane</location>
        <topology evidence="3">Single-pass type I membrane protein</topology>
    </subcellularLocation>
</comment>
<dbReference type="AlphaFoldDB" id="A0A2U9BZS8"/>
<keyword evidence="14" id="KW-0460">Magnesium</keyword>
<evidence type="ECO:0000256" key="10">
    <source>
        <dbReference type="ARBA" id="ARBA00022729"/>
    </source>
</evidence>
<keyword evidence="29" id="KW-1185">Reference proteome</keyword>
<keyword evidence="9" id="KW-0479">Metal-binding</keyword>
<dbReference type="Gene3D" id="1.25.40.20">
    <property type="entry name" value="Ankyrin repeat-containing domain"/>
    <property type="match status" value="1"/>
</dbReference>
<dbReference type="InterPro" id="IPR017441">
    <property type="entry name" value="Protein_kinase_ATP_BS"/>
</dbReference>
<keyword evidence="10" id="KW-0732">Signal</keyword>
<dbReference type="InterPro" id="IPR002110">
    <property type="entry name" value="Ankyrin_rpt"/>
</dbReference>
<dbReference type="Pfam" id="PF07714">
    <property type="entry name" value="PK_Tyr_Ser-Thr"/>
    <property type="match status" value="1"/>
</dbReference>
<dbReference type="InterPro" id="IPR036770">
    <property type="entry name" value="Ankyrin_rpt-contain_sf"/>
</dbReference>
<dbReference type="InterPro" id="IPR003605">
    <property type="entry name" value="GS_dom"/>
</dbReference>
<keyword evidence="6" id="KW-0723">Serine/threonine-protein kinase</keyword>
<evidence type="ECO:0000313" key="28">
    <source>
        <dbReference type="EMBL" id="AWP09678.1"/>
    </source>
</evidence>
<dbReference type="PANTHER" id="PTHR23255">
    <property type="entry name" value="TRANSFORMING GROWTH FACTOR-BETA RECEPTOR TYPE I AND II"/>
    <property type="match status" value="1"/>
</dbReference>
<dbReference type="SUPFAM" id="SSF57302">
    <property type="entry name" value="Snake toxin-like"/>
    <property type="match status" value="1"/>
</dbReference>
<organism evidence="28 29">
    <name type="scientific">Scophthalmus maximus</name>
    <name type="common">Turbot</name>
    <name type="synonym">Psetta maxima</name>
    <dbReference type="NCBI Taxonomy" id="52904"/>
    <lineage>
        <taxon>Eukaryota</taxon>
        <taxon>Metazoa</taxon>
        <taxon>Chordata</taxon>
        <taxon>Craniata</taxon>
        <taxon>Vertebrata</taxon>
        <taxon>Euteleostomi</taxon>
        <taxon>Actinopterygii</taxon>
        <taxon>Neopterygii</taxon>
        <taxon>Teleostei</taxon>
        <taxon>Neoteleostei</taxon>
        <taxon>Acanthomorphata</taxon>
        <taxon>Carangaria</taxon>
        <taxon>Pleuronectiformes</taxon>
        <taxon>Pleuronectoidei</taxon>
        <taxon>Scophthalmidae</taxon>
        <taxon>Scophthalmus</taxon>
    </lineage>
</organism>
<evidence type="ECO:0000259" key="26">
    <source>
        <dbReference type="PROSITE" id="PS50011"/>
    </source>
</evidence>
<dbReference type="GO" id="GO:0001525">
    <property type="term" value="P:angiogenesis"/>
    <property type="evidence" value="ECO:0007669"/>
    <property type="project" value="TreeGrafter"/>
</dbReference>
<evidence type="ECO:0000256" key="5">
    <source>
        <dbReference type="ARBA" id="ARBA00012401"/>
    </source>
</evidence>
<evidence type="ECO:0000256" key="9">
    <source>
        <dbReference type="ARBA" id="ARBA00022723"/>
    </source>
</evidence>
<feature type="repeat" description="ANK" evidence="22">
    <location>
        <begin position="161"/>
        <end position="193"/>
    </location>
</feature>
<dbReference type="InterPro" id="IPR001245">
    <property type="entry name" value="Ser-Thr/Tyr_kinase_cat_dom"/>
</dbReference>
<keyword evidence="7" id="KW-0808">Transferase</keyword>
<evidence type="ECO:0000256" key="8">
    <source>
        <dbReference type="ARBA" id="ARBA00022692"/>
    </source>
</evidence>
<dbReference type="Gene3D" id="1.10.510.10">
    <property type="entry name" value="Transferase(Phosphotransferase) domain 1"/>
    <property type="match status" value="1"/>
</dbReference>
<dbReference type="InterPro" id="IPR008271">
    <property type="entry name" value="Ser/Thr_kinase_AS"/>
</dbReference>
<evidence type="ECO:0000256" key="23">
    <source>
        <dbReference type="PROSITE-ProRule" id="PRU10141"/>
    </source>
</evidence>
<dbReference type="SMART" id="SM00248">
    <property type="entry name" value="ANK"/>
    <property type="match status" value="3"/>
</dbReference>
<dbReference type="InterPro" id="IPR011009">
    <property type="entry name" value="Kinase-like_dom_sf"/>
</dbReference>
<comment type="cofactor">
    <cofactor evidence="1">
        <name>Mn(2+)</name>
        <dbReference type="ChEBI" id="CHEBI:29035"/>
    </cofactor>
</comment>
<evidence type="ECO:0000256" key="25">
    <source>
        <dbReference type="SAM" id="Phobius"/>
    </source>
</evidence>
<keyword evidence="16 25" id="KW-0472">Membrane</keyword>
<dbReference type="PROSITE" id="PS00107">
    <property type="entry name" value="PROTEIN_KINASE_ATP"/>
    <property type="match status" value="1"/>
</dbReference>
<dbReference type="GO" id="GO:0070724">
    <property type="term" value="C:BMP receptor complex"/>
    <property type="evidence" value="ECO:0007669"/>
    <property type="project" value="TreeGrafter"/>
</dbReference>
<comment type="catalytic activity">
    <reaction evidence="20">
        <text>L-seryl-[receptor-protein] + ATP = O-phospho-L-seryl-[receptor-protein] + ADP + H(+)</text>
        <dbReference type="Rhea" id="RHEA:18673"/>
        <dbReference type="Rhea" id="RHEA-COMP:11022"/>
        <dbReference type="Rhea" id="RHEA-COMP:11023"/>
        <dbReference type="ChEBI" id="CHEBI:15378"/>
        <dbReference type="ChEBI" id="CHEBI:29999"/>
        <dbReference type="ChEBI" id="CHEBI:30616"/>
        <dbReference type="ChEBI" id="CHEBI:83421"/>
        <dbReference type="ChEBI" id="CHEBI:456216"/>
        <dbReference type="EC" id="2.7.11.30"/>
    </reaction>
</comment>
<dbReference type="SUPFAM" id="SSF48403">
    <property type="entry name" value="Ankyrin repeat"/>
    <property type="match status" value="1"/>
</dbReference>
<evidence type="ECO:0000256" key="15">
    <source>
        <dbReference type="ARBA" id="ARBA00022989"/>
    </source>
</evidence>
<dbReference type="SMART" id="SM00467">
    <property type="entry name" value="GS"/>
    <property type="match status" value="1"/>
</dbReference>
<dbReference type="FunFam" id="3.30.200.20:FF:000064">
    <property type="entry name" value="Receptor protein serine/threonine kinase"/>
    <property type="match status" value="1"/>
</dbReference>
<comment type="catalytic activity">
    <reaction evidence="21">
        <text>L-threonyl-[receptor-protein] + ATP = O-phospho-L-threonyl-[receptor-protein] + ADP + H(+)</text>
        <dbReference type="Rhea" id="RHEA:44880"/>
        <dbReference type="Rhea" id="RHEA-COMP:11024"/>
        <dbReference type="Rhea" id="RHEA-COMP:11025"/>
        <dbReference type="ChEBI" id="CHEBI:15378"/>
        <dbReference type="ChEBI" id="CHEBI:30013"/>
        <dbReference type="ChEBI" id="CHEBI:30616"/>
        <dbReference type="ChEBI" id="CHEBI:61977"/>
        <dbReference type="ChEBI" id="CHEBI:456216"/>
        <dbReference type="EC" id="2.7.11.30"/>
    </reaction>
</comment>
<evidence type="ECO:0000313" key="29">
    <source>
        <dbReference type="Proteomes" id="UP000246464"/>
    </source>
</evidence>
<feature type="region of interest" description="Disordered" evidence="24">
    <location>
        <begin position="1"/>
        <end position="32"/>
    </location>
</feature>
<evidence type="ECO:0000256" key="17">
    <source>
        <dbReference type="ARBA" id="ARBA00023170"/>
    </source>
</evidence>
<evidence type="ECO:0000256" key="6">
    <source>
        <dbReference type="ARBA" id="ARBA00022527"/>
    </source>
</evidence>
<dbReference type="Pfam" id="PF12796">
    <property type="entry name" value="Ank_2"/>
    <property type="match status" value="1"/>
</dbReference>
<keyword evidence="22" id="KW-0040">ANK repeat</keyword>
<dbReference type="GO" id="GO:0005524">
    <property type="term" value="F:ATP binding"/>
    <property type="evidence" value="ECO:0007669"/>
    <property type="project" value="UniProtKB-UniRule"/>
</dbReference>
<feature type="repeat" description="ANK" evidence="22">
    <location>
        <begin position="126"/>
        <end position="158"/>
    </location>
</feature>
<keyword evidence="18" id="KW-0325">Glycoprotein</keyword>
<protein>
    <recommendedName>
        <fullName evidence="5">receptor protein serine/threonine kinase</fullName>
        <ecNumber evidence="5">2.7.11.30</ecNumber>
    </recommendedName>
</protein>
<dbReference type="Proteomes" id="UP000246464">
    <property type="component" value="Chromosome 11"/>
</dbReference>
<dbReference type="PANTHER" id="PTHR23255:SF66">
    <property type="entry name" value="SERINE_THREONINE-PROTEIN KINASE RECEPTOR R3"/>
    <property type="match status" value="1"/>
</dbReference>
<dbReference type="Gene3D" id="3.30.200.20">
    <property type="entry name" value="Phosphorylase Kinase, domain 1"/>
    <property type="match status" value="1"/>
</dbReference>
<dbReference type="InterPro" id="IPR000719">
    <property type="entry name" value="Prot_kinase_dom"/>
</dbReference>
<feature type="binding site" evidence="23">
    <location>
        <position position="573"/>
    </location>
    <ligand>
        <name>ATP</name>
        <dbReference type="ChEBI" id="CHEBI:30616"/>
    </ligand>
</feature>
<dbReference type="GO" id="GO:0007507">
    <property type="term" value="P:heart development"/>
    <property type="evidence" value="ECO:0007669"/>
    <property type="project" value="TreeGrafter"/>
</dbReference>
<dbReference type="FunFam" id="1.10.510.10:FF:000018">
    <property type="entry name" value="Receptor protein serine/threonine kinase"/>
    <property type="match status" value="1"/>
</dbReference>
<keyword evidence="15 25" id="KW-1133">Transmembrane helix</keyword>
<evidence type="ECO:0000256" key="12">
    <source>
        <dbReference type="ARBA" id="ARBA00022777"/>
    </source>
</evidence>
<dbReference type="EC" id="2.7.11.30" evidence="5"/>
<keyword evidence="8 25" id="KW-0812">Transmembrane</keyword>
<evidence type="ECO:0000256" key="11">
    <source>
        <dbReference type="ARBA" id="ARBA00022741"/>
    </source>
</evidence>
<dbReference type="InterPro" id="IPR000333">
    <property type="entry name" value="TGFB_receptor"/>
</dbReference>
<dbReference type="GO" id="GO:0046872">
    <property type="term" value="F:metal ion binding"/>
    <property type="evidence" value="ECO:0007669"/>
    <property type="project" value="UniProtKB-KW"/>
</dbReference>
<evidence type="ECO:0000256" key="7">
    <source>
        <dbReference type="ARBA" id="ARBA00022679"/>
    </source>
</evidence>
<dbReference type="PROSITE" id="PS50297">
    <property type="entry name" value="ANK_REP_REGION"/>
    <property type="match status" value="1"/>
</dbReference>
<proteinExistence type="inferred from homology"/>
<evidence type="ECO:0000256" key="21">
    <source>
        <dbReference type="ARBA" id="ARBA00048773"/>
    </source>
</evidence>
<reference evidence="28 29" key="1">
    <citation type="submission" date="2017-12" db="EMBL/GenBank/DDBJ databases">
        <title>Integrating genomic resources of turbot (Scophthalmus maximus) in depth evaluation of genetic and physical mapping variation across individuals.</title>
        <authorList>
            <person name="Martinez P."/>
        </authorList>
    </citation>
    <scope>NUCLEOTIDE SEQUENCE [LARGE SCALE GENOMIC DNA]</scope>
</reference>
<evidence type="ECO:0000256" key="19">
    <source>
        <dbReference type="ARBA" id="ARBA00023211"/>
    </source>
</evidence>
<dbReference type="SMART" id="SM00220">
    <property type="entry name" value="S_TKc"/>
    <property type="match status" value="1"/>
</dbReference>
<dbReference type="SUPFAM" id="SSF56112">
    <property type="entry name" value="Protein kinase-like (PK-like)"/>
    <property type="match status" value="1"/>
</dbReference>
<keyword evidence="12" id="KW-0418">Kinase</keyword>